<sequence>MSVHYKNKDYTGPTSIQYWESTVEKIIRKLIYKEEGKGQ</sequence>
<evidence type="ECO:0000313" key="2">
    <source>
        <dbReference type="Proteomes" id="UP000075666"/>
    </source>
</evidence>
<proteinExistence type="predicted"/>
<gene>
    <name evidence="1" type="ORF">B4102_1204</name>
</gene>
<dbReference type="Proteomes" id="UP000075666">
    <property type="component" value="Unassembled WGS sequence"/>
</dbReference>
<dbReference type="AlphaFoldDB" id="A0A150KPB3"/>
<keyword evidence="2" id="KW-1185">Reference proteome</keyword>
<reference evidence="1 2" key="1">
    <citation type="submission" date="2016-01" db="EMBL/GenBank/DDBJ databases">
        <title>Genome Sequences of Twelve Sporeforming Bacillus Species Isolated from Foods.</title>
        <authorList>
            <person name="Berendsen E.M."/>
            <person name="Wells-Bennik M.H."/>
            <person name="Krawcyk A.O."/>
            <person name="De Jong A."/>
            <person name="Holsappel S."/>
            <person name="Eijlander R.T."/>
            <person name="Kuipers O.P."/>
        </authorList>
    </citation>
    <scope>NUCLEOTIDE SEQUENCE [LARGE SCALE GENOMIC DNA]</scope>
    <source>
        <strain evidence="1 2">B4102</strain>
    </source>
</reference>
<name>A0A150KPB3_9BACI</name>
<comment type="caution">
    <text evidence="1">The sequence shown here is derived from an EMBL/GenBank/DDBJ whole genome shotgun (WGS) entry which is preliminary data.</text>
</comment>
<accession>A0A150KPB3</accession>
<evidence type="ECO:0000313" key="1">
    <source>
        <dbReference type="EMBL" id="KYD00192.1"/>
    </source>
</evidence>
<dbReference type="EMBL" id="LQYN01000073">
    <property type="protein sequence ID" value="KYD00192.1"/>
    <property type="molecule type" value="Genomic_DNA"/>
</dbReference>
<organism evidence="1 2">
    <name type="scientific">Heyndrickxia sporothermodurans</name>
    <dbReference type="NCBI Taxonomy" id="46224"/>
    <lineage>
        <taxon>Bacteria</taxon>
        <taxon>Bacillati</taxon>
        <taxon>Bacillota</taxon>
        <taxon>Bacilli</taxon>
        <taxon>Bacillales</taxon>
        <taxon>Bacillaceae</taxon>
        <taxon>Heyndrickxia</taxon>
    </lineage>
</organism>
<protein>
    <submittedName>
        <fullName evidence="1">Uncharacterized protein</fullName>
    </submittedName>
</protein>
<dbReference type="PATRIC" id="fig|46224.3.peg.3935"/>